<evidence type="ECO:0000256" key="1">
    <source>
        <dbReference type="SAM" id="MobiDB-lite"/>
    </source>
</evidence>
<gene>
    <name evidence="2" type="ORF">LY79DRAFT_222940</name>
</gene>
<dbReference type="GeneID" id="85435862"/>
<evidence type="ECO:0000313" key="2">
    <source>
        <dbReference type="EMBL" id="KAK1590130.1"/>
    </source>
</evidence>
<dbReference type="Proteomes" id="UP001230504">
    <property type="component" value="Unassembled WGS sequence"/>
</dbReference>
<sequence>MYLFTYCHTKGTYCALRQSSHPTAGEPFPSTPTSAHFLARFTSSHTPILVSTTPPTSTNVIPPPSGLNTVDTDRPDNQTRQYQGRPAHHCREARLPLHGSWNTPSASHGCPSFPEPQPAICHASPPWHAMPRRPLLGIHSPCFVPRLTASRQFLIILVHVPETRMMGNGPIPQPGDPRPRTETPRCHPHVSIPQSIPSHRTRKLWHRLRLFRPIDTQSSLSLSPS</sequence>
<feature type="region of interest" description="Disordered" evidence="1">
    <location>
        <begin position="167"/>
        <end position="193"/>
    </location>
</feature>
<evidence type="ECO:0000313" key="3">
    <source>
        <dbReference type="Proteomes" id="UP001230504"/>
    </source>
</evidence>
<feature type="compositionally biased region" description="Polar residues" evidence="1">
    <location>
        <begin position="48"/>
        <end position="70"/>
    </location>
</feature>
<dbReference type="RefSeq" id="XP_060413628.1">
    <property type="nucleotide sequence ID" value="XM_060551622.1"/>
</dbReference>
<protein>
    <submittedName>
        <fullName evidence="2">Uncharacterized protein</fullName>
    </submittedName>
</protein>
<organism evidence="2 3">
    <name type="scientific">Colletotrichum navitas</name>
    <dbReference type="NCBI Taxonomy" id="681940"/>
    <lineage>
        <taxon>Eukaryota</taxon>
        <taxon>Fungi</taxon>
        <taxon>Dikarya</taxon>
        <taxon>Ascomycota</taxon>
        <taxon>Pezizomycotina</taxon>
        <taxon>Sordariomycetes</taxon>
        <taxon>Hypocreomycetidae</taxon>
        <taxon>Glomerellales</taxon>
        <taxon>Glomerellaceae</taxon>
        <taxon>Colletotrichum</taxon>
        <taxon>Colletotrichum graminicola species complex</taxon>
    </lineage>
</organism>
<dbReference type="EMBL" id="JAHLJV010000033">
    <property type="protein sequence ID" value="KAK1590130.1"/>
    <property type="molecule type" value="Genomic_DNA"/>
</dbReference>
<name>A0AAD8V2S3_9PEZI</name>
<proteinExistence type="predicted"/>
<reference evidence="2" key="1">
    <citation type="submission" date="2021-06" db="EMBL/GenBank/DDBJ databases">
        <title>Comparative genomics, transcriptomics and evolutionary studies reveal genomic signatures of adaptation to plant cell wall in hemibiotrophic fungi.</title>
        <authorList>
            <consortium name="DOE Joint Genome Institute"/>
            <person name="Baroncelli R."/>
            <person name="Diaz J.F."/>
            <person name="Benocci T."/>
            <person name="Peng M."/>
            <person name="Battaglia E."/>
            <person name="Haridas S."/>
            <person name="Andreopoulos W."/>
            <person name="Labutti K."/>
            <person name="Pangilinan J."/>
            <person name="Floch G.L."/>
            <person name="Makela M.R."/>
            <person name="Henrissat B."/>
            <person name="Grigoriev I.V."/>
            <person name="Crouch J.A."/>
            <person name="De Vries R.P."/>
            <person name="Sukno S.A."/>
            <person name="Thon M.R."/>
        </authorList>
    </citation>
    <scope>NUCLEOTIDE SEQUENCE</scope>
    <source>
        <strain evidence="2">CBS 125086</strain>
    </source>
</reference>
<dbReference type="AlphaFoldDB" id="A0AAD8V2S3"/>
<comment type="caution">
    <text evidence="2">The sequence shown here is derived from an EMBL/GenBank/DDBJ whole genome shotgun (WGS) entry which is preliminary data.</text>
</comment>
<accession>A0AAD8V2S3</accession>
<keyword evidence="3" id="KW-1185">Reference proteome</keyword>
<feature type="region of interest" description="Disordered" evidence="1">
    <location>
        <begin position="48"/>
        <end position="87"/>
    </location>
</feature>